<evidence type="ECO:0000256" key="1">
    <source>
        <dbReference type="SAM" id="MobiDB-lite"/>
    </source>
</evidence>
<reference evidence="2" key="1">
    <citation type="submission" date="2019-12" db="EMBL/GenBank/DDBJ databases">
        <title>An insight into the sialome of adult female Ixodes ricinus ticks feeding for 6 days.</title>
        <authorList>
            <person name="Perner J."/>
            <person name="Ribeiro J.M.C."/>
        </authorList>
    </citation>
    <scope>NUCLEOTIDE SEQUENCE</scope>
    <source>
        <strain evidence="2">Semi-engorged</strain>
        <tissue evidence="2">Salivary glands</tissue>
    </source>
</reference>
<accession>A0A6B0USR0</accession>
<organism evidence="2">
    <name type="scientific">Ixodes ricinus</name>
    <name type="common">Common tick</name>
    <name type="synonym">Acarus ricinus</name>
    <dbReference type="NCBI Taxonomy" id="34613"/>
    <lineage>
        <taxon>Eukaryota</taxon>
        <taxon>Metazoa</taxon>
        <taxon>Ecdysozoa</taxon>
        <taxon>Arthropoda</taxon>
        <taxon>Chelicerata</taxon>
        <taxon>Arachnida</taxon>
        <taxon>Acari</taxon>
        <taxon>Parasitiformes</taxon>
        <taxon>Ixodida</taxon>
        <taxon>Ixodoidea</taxon>
        <taxon>Ixodidae</taxon>
        <taxon>Ixodinae</taxon>
        <taxon>Ixodes</taxon>
    </lineage>
</organism>
<name>A0A6B0USR0_IXORI</name>
<feature type="region of interest" description="Disordered" evidence="1">
    <location>
        <begin position="17"/>
        <end position="57"/>
    </location>
</feature>
<evidence type="ECO:0000313" key="2">
    <source>
        <dbReference type="EMBL" id="MXU92736.1"/>
    </source>
</evidence>
<dbReference type="EMBL" id="GIFC01010653">
    <property type="protein sequence ID" value="MXU92736.1"/>
    <property type="molecule type" value="Transcribed_RNA"/>
</dbReference>
<dbReference type="AlphaFoldDB" id="A0A6B0USR0"/>
<proteinExistence type="predicted"/>
<feature type="compositionally biased region" description="Basic and acidic residues" evidence="1">
    <location>
        <begin position="29"/>
        <end position="42"/>
    </location>
</feature>
<protein>
    <submittedName>
        <fullName evidence="2">Putative secreted protein</fullName>
    </submittedName>
</protein>
<sequence length="137" mass="14944">MGVKKCPLALLGLHGTGGSETWPGRHGPRSKESRRPDSERAKSGPPVSPSTRPRQGSSFCSRLLAARAAHVPVVVFQWTVPVRRLLLCGRDACLDTSWPRSVAASRSLSVAAFCLAESLVSLRWYELGRFLSKSMRS</sequence>